<evidence type="ECO:0000313" key="2">
    <source>
        <dbReference type="EMBL" id="CAE0066928.1"/>
    </source>
</evidence>
<accession>A0A7S3AAI3</accession>
<dbReference type="EMBL" id="HBHW01045021">
    <property type="protein sequence ID" value="CAE0066929.1"/>
    <property type="molecule type" value="Transcribed_RNA"/>
</dbReference>
<dbReference type="AlphaFoldDB" id="A0A7S3AAI3"/>
<protein>
    <submittedName>
        <fullName evidence="3">Uncharacterized protein</fullName>
    </submittedName>
</protein>
<reference evidence="3" key="1">
    <citation type="submission" date="2021-01" db="EMBL/GenBank/DDBJ databases">
        <authorList>
            <person name="Corre E."/>
            <person name="Pelletier E."/>
            <person name="Niang G."/>
            <person name="Scheremetjew M."/>
            <person name="Finn R."/>
            <person name="Kale V."/>
            <person name="Holt S."/>
            <person name="Cochrane G."/>
            <person name="Meng A."/>
            <person name="Brown T."/>
            <person name="Cohen L."/>
        </authorList>
    </citation>
    <scope>NUCLEOTIDE SEQUENCE</scope>
    <source>
        <strain evidence="3">CCMP 769</strain>
    </source>
</reference>
<proteinExistence type="predicted"/>
<feature type="region of interest" description="Disordered" evidence="1">
    <location>
        <begin position="96"/>
        <end position="116"/>
    </location>
</feature>
<organism evidence="3">
    <name type="scientific">Rhodosorus marinus</name>
    <dbReference type="NCBI Taxonomy" id="101924"/>
    <lineage>
        <taxon>Eukaryota</taxon>
        <taxon>Rhodophyta</taxon>
        <taxon>Stylonematophyceae</taxon>
        <taxon>Stylonematales</taxon>
        <taxon>Stylonemataceae</taxon>
        <taxon>Rhodosorus</taxon>
    </lineage>
</organism>
<sequence>MFSCSFKPLSVSRARARTYWSSRSHLVIFGLDPSMQWCIVLATWPQTLFNRSISHEFAPYELLFDLRAGEKSAVRFSFFRVPAMLKPKGTRKRLALRGTHAGQASRNRNPCIRAEG</sequence>
<gene>
    <name evidence="2" type="ORF">RMAR00112_LOCUS35004</name>
    <name evidence="3" type="ORF">RMAR00112_LOCUS35005</name>
</gene>
<evidence type="ECO:0000313" key="3">
    <source>
        <dbReference type="EMBL" id="CAE0066929.1"/>
    </source>
</evidence>
<dbReference type="EMBL" id="HBHW01045020">
    <property type="protein sequence ID" value="CAE0066928.1"/>
    <property type="molecule type" value="Transcribed_RNA"/>
</dbReference>
<name>A0A7S3AAI3_9RHOD</name>
<evidence type="ECO:0000256" key="1">
    <source>
        <dbReference type="SAM" id="MobiDB-lite"/>
    </source>
</evidence>